<proteinExistence type="predicted"/>
<dbReference type="AlphaFoldDB" id="A0AAW1NKY1"/>
<reference evidence="1 2" key="1">
    <citation type="journal article" date="2024" name="BMC Genomics">
        <title>De novo assembly and annotation of Popillia japonica's genome with initial clues to its potential as an invasive pest.</title>
        <authorList>
            <person name="Cucini C."/>
            <person name="Boschi S."/>
            <person name="Funari R."/>
            <person name="Cardaioli E."/>
            <person name="Iannotti N."/>
            <person name="Marturano G."/>
            <person name="Paoli F."/>
            <person name="Bruttini M."/>
            <person name="Carapelli A."/>
            <person name="Frati F."/>
            <person name="Nardi F."/>
        </authorList>
    </citation>
    <scope>NUCLEOTIDE SEQUENCE [LARGE SCALE GENOMIC DNA]</scope>
    <source>
        <strain evidence="1">DMR45628</strain>
    </source>
</reference>
<evidence type="ECO:0000313" key="1">
    <source>
        <dbReference type="EMBL" id="KAK9759314.1"/>
    </source>
</evidence>
<comment type="caution">
    <text evidence="1">The sequence shown here is derived from an EMBL/GenBank/DDBJ whole genome shotgun (WGS) entry which is preliminary data.</text>
</comment>
<sequence>MMPAQPDKINSNEAVPNMTKTVAHSAGAICKTWKRINIVSETNFYRSEFHEFSNQDSPANQLKRQASLFPGRCASNLHSNTIPFHRFTFTQSVREDVHISTREKGFEGANIRNENVSLKGVRRISNCGRCPFSFSSIHIVYRTGF</sequence>
<keyword evidence="2" id="KW-1185">Reference proteome</keyword>
<evidence type="ECO:0000313" key="2">
    <source>
        <dbReference type="Proteomes" id="UP001458880"/>
    </source>
</evidence>
<organism evidence="1 2">
    <name type="scientific">Popillia japonica</name>
    <name type="common">Japanese beetle</name>
    <dbReference type="NCBI Taxonomy" id="7064"/>
    <lineage>
        <taxon>Eukaryota</taxon>
        <taxon>Metazoa</taxon>
        <taxon>Ecdysozoa</taxon>
        <taxon>Arthropoda</taxon>
        <taxon>Hexapoda</taxon>
        <taxon>Insecta</taxon>
        <taxon>Pterygota</taxon>
        <taxon>Neoptera</taxon>
        <taxon>Endopterygota</taxon>
        <taxon>Coleoptera</taxon>
        <taxon>Polyphaga</taxon>
        <taxon>Scarabaeiformia</taxon>
        <taxon>Scarabaeidae</taxon>
        <taxon>Rutelinae</taxon>
        <taxon>Popillia</taxon>
    </lineage>
</organism>
<dbReference type="Proteomes" id="UP001458880">
    <property type="component" value="Unassembled WGS sequence"/>
</dbReference>
<name>A0AAW1NKY1_POPJA</name>
<gene>
    <name evidence="1" type="ORF">QE152_g12</name>
</gene>
<dbReference type="EMBL" id="JASPKY010000001">
    <property type="protein sequence ID" value="KAK9759314.1"/>
    <property type="molecule type" value="Genomic_DNA"/>
</dbReference>
<accession>A0AAW1NKY1</accession>
<protein>
    <submittedName>
        <fullName evidence="1">Uncharacterized protein</fullName>
    </submittedName>
</protein>